<gene>
    <name evidence="1" type="ORF">BSF38_05070</name>
</gene>
<organism evidence="1 2">
    <name type="scientific">Paludisphaera borealis</name>
    <dbReference type="NCBI Taxonomy" id="1387353"/>
    <lineage>
        <taxon>Bacteria</taxon>
        <taxon>Pseudomonadati</taxon>
        <taxon>Planctomycetota</taxon>
        <taxon>Planctomycetia</taxon>
        <taxon>Isosphaerales</taxon>
        <taxon>Isosphaeraceae</taxon>
        <taxon>Paludisphaera</taxon>
    </lineage>
</organism>
<name>A0A1U7CX83_9BACT</name>
<protein>
    <submittedName>
        <fullName evidence="1">Uncharacterized protein</fullName>
    </submittedName>
</protein>
<sequence length="166" mass="18573">MRVVLGWDVPHDSVRDQAEAWDAPFQSNDPRYLRAAMKPPGFGSRRQVGSTALAPSTSRRPAALLDDEFDPRRLVTHPVTVLDLARNGIHLIVGAKPERDRDHWIGIEEGSSFVWSKVVLRSLSEPSLGTFLARYSFVGACPYELIRRAILGRPSESGREKEPNRS</sequence>
<reference evidence="2" key="1">
    <citation type="submission" date="2016-12" db="EMBL/GenBank/DDBJ databases">
        <title>Comparative genomics of four Isosphaeraceae planctomycetes: a common pool of plasmids and glycoside hydrolase genes.</title>
        <authorList>
            <person name="Ivanova A."/>
        </authorList>
    </citation>
    <scope>NUCLEOTIDE SEQUENCE [LARGE SCALE GENOMIC DNA]</scope>
    <source>
        <strain evidence="2">PX4</strain>
    </source>
</reference>
<dbReference type="Proteomes" id="UP000186309">
    <property type="component" value="Chromosome"/>
</dbReference>
<evidence type="ECO:0000313" key="1">
    <source>
        <dbReference type="EMBL" id="APW63499.1"/>
    </source>
</evidence>
<keyword evidence="2" id="KW-1185">Reference proteome</keyword>
<dbReference type="KEGG" id="pbor:BSF38_05070"/>
<accession>A0A1U7CX83</accession>
<dbReference type="EMBL" id="CP019082">
    <property type="protein sequence ID" value="APW63499.1"/>
    <property type="molecule type" value="Genomic_DNA"/>
</dbReference>
<dbReference type="AlphaFoldDB" id="A0A1U7CX83"/>
<evidence type="ECO:0000313" key="2">
    <source>
        <dbReference type="Proteomes" id="UP000186309"/>
    </source>
</evidence>
<proteinExistence type="predicted"/>